<dbReference type="AlphaFoldDB" id="A0A6J7NMC3"/>
<gene>
    <name evidence="2" type="ORF">UFOPK4032_00343</name>
</gene>
<protein>
    <submittedName>
        <fullName evidence="2">Unannotated protein</fullName>
    </submittedName>
</protein>
<evidence type="ECO:0000313" key="2">
    <source>
        <dbReference type="EMBL" id="CAB4994257.1"/>
    </source>
</evidence>
<sequence>MTTTGAATGAGGGVGATGAAATGAGVGGVAATGAEPERPISPRRAPTATVVSTATSIARSVPATGEGISVSTLSVETSRRASSTAMESPTFLSQRVTVPSLTDSPSAGIVMTVPPPDAAGGGVVAGGAIGATTVSGTATGVATGAGTPAAFALSLPPDTPAPSVMTASSAPTATV</sequence>
<feature type="compositionally biased region" description="Polar residues" evidence="1">
    <location>
        <begin position="165"/>
        <end position="175"/>
    </location>
</feature>
<dbReference type="EMBL" id="CAFBOW010000046">
    <property type="protein sequence ID" value="CAB4994257.1"/>
    <property type="molecule type" value="Genomic_DNA"/>
</dbReference>
<name>A0A6J7NMC3_9ZZZZ</name>
<feature type="region of interest" description="Disordered" evidence="1">
    <location>
        <begin position="156"/>
        <end position="175"/>
    </location>
</feature>
<feature type="region of interest" description="Disordered" evidence="1">
    <location>
        <begin position="1"/>
        <end position="48"/>
    </location>
</feature>
<evidence type="ECO:0000256" key="1">
    <source>
        <dbReference type="SAM" id="MobiDB-lite"/>
    </source>
</evidence>
<organism evidence="2">
    <name type="scientific">freshwater metagenome</name>
    <dbReference type="NCBI Taxonomy" id="449393"/>
    <lineage>
        <taxon>unclassified sequences</taxon>
        <taxon>metagenomes</taxon>
        <taxon>ecological metagenomes</taxon>
    </lineage>
</organism>
<reference evidence="2" key="1">
    <citation type="submission" date="2020-05" db="EMBL/GenBank/DDBJ databases">
        <authorList>
            <person name="Chiriac C."/>
            <person name="Salcher M."/>
            <person name="Ghai R."/>
            <person name="Kavagutti S V."/>
        </authorList>
    </citation>
    <scope>NUCLEOTIDE SEQUENCE</scope>
</reference>
<proteinExistence type="predicted"/>
<accession>A0A6J7NMC3</accession>